<dbReference type="InterPro" id="IPR008772">
    <property type="entry name" value="Phosphonate_metab_PhnH"/>
</dbReference>
<organism evidence="1">
    <name type="scientific">marine sediment metagenome</name>
    <dbReference type="NCBI Taxonomy" id="412755"/>
    <lineage>
        <taxon>unclassified sequences</taxon>
        <taxon>metagenomes</taxon>
        <taxon>ecological metagenomes</taxon>
    </lineage>
</organism>
<dbReference type="Pfam" id="PF05845">
    <property type="entry name" value="PhnH"/>
    <property type="match status" value="1"/>
</dbReference>
<dbReference type="InterPro" id="IPR038058">
    <property type="entry name" value="PhnH-like_sp"/>
</dbReference>
<dbReference type="SUPFAM" id="SSF159709">
    <property type="entry name" value="PhnH-like"/>
    <property type="match status" value="1"/>
</dbReference>
<dbReference type="Gene3D" id="3.40.50.11310">
    <property type="entry name" value="Bacterial phosphonate metabolism protein PhnH"/>
    <property type="match status" value="1"/>
</dbReference>
<dbReference type="AlphaFoldDB" id="A0A0F9MCN0"/>
<sequence>MRADALAGGFIDPPIDASRAFRGIMTAMARPGTISTVTGALPPTPLGVAAGVAVLTLCDPDTPIFLGSSHDTQDVRDWITFQTGAPFVSPAQAVFAIGMWGDLPLDEFSLGTSEYPDRSATLIIELPELRNTGLTLKGPGILGAAKLSLPDAQTLHRNHGLYPRGLDFLFTCADRLAALPRTTRIG</sequence>
<dbReference type="NCBIfam" id="TIGR03292">
    <property type="entry name" value="PhnH_redo"/>
    <property type="match status" value="1"/>
</dbReference>
<evidence type="ECO:0008006" key="2">
    <source>
        <dbReference type="Google" id="ProtNLM"/>
    </source>
</evidence>
<dbReference type="PIRSF" id="PIRSF020680">
    <property type="entry name" value="PhnH"/>
    <property type="match status" value="1"/>
</dbReference>
<name>A0A0F9MCN0_9ZZZZ</name>
<evidence type="ECO:0000313" key="1">
    <source>
        <dbReference type="EMBL" id="KKN05145.1"/>
    </source>
</evidence>
<comment type="caution">
    <text evidence="1">The sequence shown here is derived from an EMBL/GenBank/DDBJ whole genome shotgun (WGS) entry which is preliminary data.</text>
</comment>
<proteinExistence type="predicted"/>
<dbReference type="EMBL" id="LAZR01004838">
    <property type="protein sequence ID" value="KKN05145.1"/>
    <property type="molecule type" value="Genomic_DNA"/>
</dbReference>
<accession>A0A0F9MCN0</accession>
<reference evidence="1" key="1">
    <citation type="journal article" date="2015" name="Nature">
        <title>Complex archaea that bridge the gap between prokaryotes and eukaryotes.</title>
        <authorList>
            <person name="Spang A."/>
            <person name="Saw J.H."/>
            <person name="Jorgensen S.L."/>
            <person name="Zaremba-Niedzwiedzka K."/>
            <person name="Martijn J."/>
            <person name="Lind A.E."/>
            <person name="van Eijk R."/>
            <person name="Schleper C."/>
            <person name="Guy L."/>
            <person name="Ettema T.J."/>
        </authorList>
    </citation>
    <scope>NUCLEOTIDE SEQUENCE</scope>
</reference>
<gene>
    <name evidence="1" type="ORF">LCGC14_1090340</name>
</gene>
<dbReference type="GO" id="GO:0019634">
    <property type="term" value="P:organic phosphonate metabolic process"/>
    <property type="evidence" value="ECO:0007669"/>
    <property type="project" value="InterPro"/>
</dbReference>
<protein>
    <recommendedName>
        <fullName evidence="2">Phosphonate C-P lyase system protein PhnH</fullName>
    </recommendedName>
</protein>